<evidence type="ECO:0008006" key="3">
    <source>
        <dbReference type="Google" id="ProtNLM"/>
    </source>
</evidence>
<reference evidence="1 2" key="1">
    <citation type="journal article" date="2016" name="Front. Microbiol.">
        <title>Comparative Genomic Analysis Reveals a Diverse Repertoire of Genes Involved in Prokaryote-Eukaryote Interactions within the Pseudovibrio Genus.</title>
        <authorList>
            <person name="Romano S."/>
            <person name="Fernandez-Guerra A."/>
            <person name="Reen F.J."/>
            <person name="Glockner F.O."/>
            <person name="Crowley S.P."/>
            <person name="O'Sullivan O."/>
            <person name="Cotter P.D."/>
            <person name="Adams C."/>
            <person name="Dobson A.D."/>
            <person name="O'Gara F."/>
        </authorList>
    </citation>
    <scope>NUCLEOTIDE SEQUENCE [LARGE SCALE GENOMIC DNA]</scope>
    <source>
        <strain evidence="1 2">Ad2</strain>
    </source>
</reference>
<dbReference type="SUPFAM" id="SSF55729">
    <property type="entry name" value="Acyl-CoA N-acyltransferases (Nat)"/>
    <property type="match status" value="1"/>
</dbReference>
<dbReference type="RefSeq" id="WP_068005977.1">
    <property type="nucleotide sequence ID" value="NZ_FOFM01000001.1"/>
</dbReference>
<dbReference type="InterPro" id="IPR016181">
    <property type="entry name" value="Acyl_CoA_acyltransferase"/>
</dbReference>
<name>A0A165YFJ9_9HYPH</name>
<dbReference type="Proteomes" id="UP000076577">
    <property type="component" value="Unassembled WGS sequence"/>
</dbReference>
<protein>
    <recommendedName>
        <fullName evidence="3">N-acetyltransferase domain-containing protein</fullName>
    </recommendedName>
</protein>
<dbReference type="PATRIC" id="fig|989403.3.peg.2472"/>
<gene>
    <name evidence="1" type="ORF">PsAD2_02317</name>
</gene>
<dbReference type="EMBL" id="LMCB01000017">
    <property type="protein sequence ID" value="KZL18801.1"/>
    <property type="molecule type" value="Genomic_DNA"/>
</dbReference>
<accession>A0A165YFJ9</accession>
<keyword evidence="2" id="KW-1185">Reference proteome</keyword>
<evidence type="ECO:0000313" key="2">
    <source>
        <dbReference type="Proteomes" id="UP000076577"/>
    </source>
</evidence>
<dbReference type="STRING" id="989403.SAMN05421798_101724"/>
<evidence type="ECO:0000313" key="1">
    <source>
        <dbReference type="EMBL" id="KZL18801.1"/>
    </source>
</evidence>
<organism evidence="1 2">
    <name type="scientific">Pseudovibrio axinellae</name>
    <dbReference type="NCBI Taxonomy" id="989403"/>
    <lineage>
        <taxon>Bacteria</taxon>
        <taxon>Pseudomonadati</taxon>
        <taxon>Pseudomonadota</taxon>
        <taxon>Alphaproteobacteria</taxon>
        <taxon>Hyphomicrobiales</taxon>
        <taxon>Stappiaceae</taxon>
        <taxon>Pseudovibrio</taxon>
    </lineage>
</organism>
<dbReference type="Gene3D" id="3.40.630.30">
    <property type="match status" value="1"/>
</dbReference>
<dbReference type="AlphaFoldDB" id="A0A165YFJ9"/>
<comment type="caution">
    <text evidence="1">The sequence shown here is derived from an EMBL/GenBank/DDBJ whole genome shotgun (WGS) entry which is preliminary data.</text>
</comment>
<proteinExistence type="predicted"/>
<sequence>MKQLLNTSRLRLSPVQPDDLQGCLPIFLAPKTTEYSNLPRTKTEKRASGFLRWMVRISEQGNGFSWMIREA</sequence>